<reference evidence="7" key="1">
    <citation type="submission" date="2024-02" db="UniProtKB">
        <authorList>
            <consortium name="WormBaseParasite"/>
        </authorList>
    </citation>
    <scope>IDENTIFICATION</scope>
</reference>
<feature type="compositionally biased region" description="Basic and acidic residues" evidence="4">
    <location>
        <begin position="310"/>
        <end position="335"/>
    </location>
</feature>
<evidence type="ECO:0000313" key="7">
    <source>
        <dbReference type="WBParaSite" id="MBELARI_LOCUS19941"/>
    </source>
</evidence>
<feature type="region of interest" description="Disordered" evidence="4">
    <location>
        <begin position="467"/>
        <end position="509"/>
    </location>
</feature>
<organism evidence="6 7">
    <name type="scientific">Mesorhabditis belari</name>
    <dbReference type="NCBI Taxonomy" id="2138241"/>
    <lineage>
        <taxon>Eukaryota</taxon>
        <taxon>Metazoa</taxon>
        <taxon>Ecdysozoa</taxon>
        <taxon>Nematoda</taxon>
        <taxon>Chromadorea</taxon>
        <taxon>Rhabditida</taxon>
        <taxon>Rhabditina</taxon>
        <taxon>Rhabditomorpha</taxon>
        <taxon>Rhabditoidea</taxon>
        <taxon>Rhabditidae</taxon>
        <taxon>Mesorhabditinae</taxon>
        <taxon>Mesorhabditis</taxon>
    </lineage>
</organism>
<evidence type="ECO:0000256" key="1">
    <source>
        <dbReference type="ARBA" id="ARBA00011518"/>
    </source>
</evidence>
<feature type="compositionally biased region" description="Low complexity" evidence="4">
    <location>
        <begin position="149"/>
        <end position="170"/>
    </location>
</feature>
<feature type="compositionally biased region" description="Low complexity" evidence="4">
    <location>
        <begin position="236"/>
        <end position="261"/>
    </location>
</feature>
<dbReference type="GO" id="GO:0042302">
    <property type="term" value="F:structural constituent of cuticle"/>
    <property type="evidence" value="ECO:0007669"/>
    <property type="project" value="InterPro"/>
</dbReference>
<dbReference type="PANTHER" id="PTHR24637">
    <property type="entry name" value="COLLAGEN"/>
    <property type="match status" value="1"/>
</dbReference>
<dbReference type="Pfam" id="PF01484">
    <property type="entry name" value="Col_cuticle_N"/>
    <property type="match status" value="1"/>
</dbReference>
<dbReference type="Pfam" id="PF01391">
    <property type="entry name" value="Collagen"/>
    <property type="match status" value="2"/>
</dbReference>
<proteinExistence type="predicted"/>
<evidence type="ECO:0000313" key="6">
    <source>
        <dbReference type="Proteomes" id="UP000887575"/>
    </source>
</evidence>
<evidence type="ECO:0000256" key="2">
    <source>
        <dbReference type="ARBA" id="ARBA00022737"/>
    </source>
</evidence>
<feature type="compositionally biased region" description="Polar residues" evidence="4">
    <location>
        <begin position="487"/>
        <end position="499"/>
    </location>
</feature>
<keyword evidence="2" id="KW-0677">Repeat</keyword>
<feature type="compositionally biased region" description="Low complexity" evidence="4">
    <location>
        <begin position="292"/>
        <end position="303"/>
    </location>
</feature>
<feature type="compositionally biased region" description="Gly residues" evidence="4">
    <location>
        <begin position="226"/>
        <end position="235"/>
    </location>
</feature>
<protein>
    <recommendedName>
        <fullName evidence="5">Nematode cuticle collagen N-terminal domain-containing protein</fullName>
    </recommendedName>
</protein>
<feature type="compositionally biased region" description="Low complexity" evidence="4">
    <location>
        <begin position="179"/>
        <end position="191"/>
    </location>
</feature>
<dbReference type="WBParaSite" id="MBELARI_LOCUS19941">
    <property type="protein sequence ID" value="MBELARI_LOCUS19941"/>
    <property type="gene ID" value="MBELARI_LOCUS19941"/>
</dbReference>
<dbReference type="InterPro" id="IPR008160">
    <property type="entry name" value="Collagen"/>
</dbReference>
<evidence type="ECO:0000256" key="4">
    <source>
        <dbReference type="SAM" id="MobiDB-lite"/>
    </source>
</evidence>
<accession>A0AAF3F288</accession>
<dbReference type="PANTHER" id="PTHR24637:SF420">
    <property type="entry name" value="NEMATODE CUTICLE COLLAGEN N-TERMINAL DOMAIN-CONTAINING PROTEIN"/>
    <property type="match status" value="1"/>
</dbReference>
<feature type="compositionally biased region" description="Polar residues" evidence="4">
    <location>
        <begin position="280"/>
        <end position="291"/>
    </location>
</feature>
<keyword evidence="6" id="KW-1185">Reference proteome</keyword>
<dbReference type="Proteomes" id="UP000887575">
    <property type="component" value="Unassembled WGS sequence"/>
</dbReference>
<dbReference type="SMART" id="SM01088">
    <property type="entry name" value="Col_cuticle_N"/>
    <property type="match status" value="1"/>
</dbReference>
<name>A0AAF3F288_9BILA</name>
<keyword evidence="3" id="KW-1015">Disulfide bond</keyword>
<dbReference type="AlphaFoldDB" id="A0AAF3F288"/>
<feature type="compositionally biased region" description="Polar residues" evidence="4">
    <location>
        <begin position="336"/>
        <end position="354"/>
    </location>
</feature>
<sequence length="509" mass="53827">MISSRNVTILTTILSTTCLLLMVTVLPLTMLKIQRANTFMLDKVQQCRMDSSDLWKQVAAGEVRMKRQNYANEGAKGTINGGKCCSCQQGPPGPPGGSGQSGMDGEPGMIGSNGRNGRSGKYVMPPKNDDLSCQKCPSAVQGPPGHPGAKGARGQAGQAGTDGSNGNPSRQGPPGPPGVRGQPGMIGIQGPPGDPGRVLNGAPQGPSGPLGQMGPRGKPGVNGIDGNSGGLGPAGSRGEQGQRGSSGQRGLPGPTGPLGSPGIKGSCNHCAKSDRKQETAAKQQTSEDYGSNNNQQNIYNQEQTASGYEYEAREESRNNQRYDAQESKESYENQRPKSYNQAKVTASTYESEAPSQGEEYGNQGKGIIYKISYDNSVPSAFPNPATNPSKGYNAKAMAAPTNHFFSGQVNSRGYGQPNRVATNFANEPPAFSILQPMSSPRVYGQAVFQGQHYRGQMISNQRTASDYGYGAVGYQPPQPNPGYQGYTSPQQNWNRNPGETQFCEKEQSF</sequence>
<evidence type="ECO:0000256" key="3">
    <source>
        <dbReference type="ARBA" id="ARBA00023157"/>
    </source>
</evidence>
<dbReference type="InterPro" id="IPR002486">
    <property type="entry name" value="Col_cuticle_N"/>
</dbReference>
<feature type="domain" description="Nematode cuticle collagen N-terminal" evidence="5">
    <location>
        <begin position="8"/>
        <end position="58"/>
    </location>
</feature>
<comment type="subunit">
    <text evidence="1">Collagen polypeptide chains are complexed within the cuticle by disulfide bonds and other types of covalent cross-links.</text>
</comment>
<feature type="region of interest" description="Disordered" evidence="4">
    <location>
        <begin position="90"/>
        <end position="361"/>
    </location>
</feature>
<evidence type="ECO:0000259" key="5">
    <source>
        <dbReference type="SMART" id="SM01088"/>
    </source>
</evidence>